<comment type="caution">
    <text evidence="6">The sequence shown here is derived from an EMBL/GenBank/DDBJ whole genome shotgun (WGS) entry which is preliminary data.</text>
</comment>
<dbReference type="SUPFAM" id="SSF55594">
    <property type="entry name" value="HPr-like"/>
    <property type="match status" value="1"/>
</dbReference>
<dbReference type="Gene3D" id="3.30.1340.10">
    <property type="entry name" value="HPr-like"/>
    <property type="match status" value="1"/>
</dbReference>
<dbReference type="InterPro" id="IPR000032">
    <property type="entry name" value="HPr-like"/>
</dbReference>
<evidence type="ECO:0000313" key="7">
    <source>
        <dbReference type="Proteomes" id="UP000633263"/>
    </source>
</evidence>
<keyword evidence="3" id="KW-0963">Cytoplasm</keyword>
<evidence type="ECO:0000256" key="3">
    <source>
        <dbReference type="ARBA" id="ARBA00022490"/>
    </source>
</evidence>
<comment type="similarity">
    <text evidence="2">Belongs to the HPr family.</text>
</comment>
<dbReference type="EMBL" id="BMNN01000001">
    <property type="protein sequence ID" value="GGI88763.1"/>
    <property type="molecule type" value="Genomic_DNA"/>
</dbReference>
<dbReference type="PROSITE" id="PS51350">
    <property type="entry name" value="PTS_HPR_DOM"/>
    <property type="match status" value="1"/>
</dbReference>
<dbReference type="PRINTS" id="PR00107">
    <property type="entry name" value="PHOSPHOCPHPR"/>
</dbReference>
<proteinExistence type="inferred from homology"/>
<dbReference type="PANTHER" id="PTHR33705:SF2">
    <property type="entry name" value="PHOSPHOCARRIER PROTEIN NPR"/>
    <property type="match status" value="1"/>
</dbReference>
<sequence>MSQVTRRVRIINKLGLHARAAAKFVNVAKQHNCSVRVGGSEQKMVDGTNIMQVMMLAASKGTELSITCEGEQAEQAMEELVSLIDNYFEEGE</sequence>
<dbReference type="InterPro" id="IPR050399">
    <property type="entry name" value="HPr"/>
</dbReference>
<dbReference type="PROSITE" id="PS00369">
    <property type="entry name" value="PTS_HPR_HIS"/>
    <property type="match status" value="1"/>
</dbReference>
<dbReference type="RefSeq" id="WP_188634693.1">
    <property type="nucleotide sequence ID" value="NZ_BMNN01000001.1"/>
</dbReference>
<dbReference type="InterPro" id="IPR035895">
    <property type="entry name" value="HPr-like_sf"/>
</dbReference>
<feature type="domain" description="HPr" evidence="5">
    <location>
        <begin position="3"/>
        <end position="91"/>
    </location>
</feature>
<keyword evidence="4" id="KW-0598">Phosphotransferase system</keyword>
<name>A0ABQ2CIF3_9GAMM</name>
<evidence type="ECO:0000256" key="4">
    <source>
        <dbReference type="ARBA" id="ARBA00022683"/>
    </source>
</evidence>
<organism evidence="6 7">
    <name type="scientific">Halopseudomonas pertucinogena</name>
    <dbReference type="NCBI Taxonomy" id="86175"/>
    <lineage>
        <taxon>Bacteria</taxon>
        <taxon>Pseudomonadati</taxon>
        <taxon>Pseudomonadota</taxon>
        <taxon>Gammaproteobacteria</taxon>
        <taxon>Pseudomonadales</taxon>
        <taxon>Pseudomonadaceae</taxon>
        <taxon>Halopseudomonas</taxon>
    </lineage>
</organism>
<protein>
    <submittedName>
        <fullName evidence="6">Phosphocarrier protein HPr</fullName>
    </submittedName>
</protein>
<dbReference type="InterPro" id="IPR001020">
    <property type="entry name" value="PTS_HPr_His_P_site"/>
</dbReference>
<dbReference type="Proteomes" id="UP000633263">
    <property type="component" value="Unassembled WGS sequence"/>
</dbReference>
<keyword evidence="7" id="KW-1185">Reference proteome</keyword>
<dbReference type="Pfam" id="PF00381">
    <property type="entry name" value="PTS-HPr"/>
    <property type="match status" value="1"/>
</dbReference>
<evidence type="ECO:0000256" key="2">
    <source>
        <dbReference type="ARBA" id="ARBA00010736"/>
    </source>
</evidence>
<evidence type="ECO:0000256" key="1">
    <source>
        <dbReference type="ARBA" id="ARBA00004496"/>
    </source>
</evidence>
<comment type="subcellular location">
    <subcellularLocation>
        <location evidence="1">Cytoplasm</location>
    </subcellularLocation>
</comment>
<evidence type="ECO:0000259" key="5">
    <source>
        <dbReference type="PROSITE" id="PS51350"/>
    </source>
</evidence>
<evidence type="ECO:0000313" key="6">
    <source>
        <dbReference type="EMBL" id="GGI88763.1"/>
    </source>
</evidence>
<dbReference type="PANTHER" id="PTHR33705">
    <property type="entry name" value="PHOSPHOCARRIER PROTEIN HPR"/>
    <property type="match status" value="1"/>
</dbReference>
<reference evidence="7" key="1">
    <citation type="journal article" date="2019" name="Int. J. Syst. Evol. Microbiol.">
        <title>The Global Catalogue of Microorganisms (GCM) 10K type strain sequencing project: providing services to taxonomists for standard genome sequencing and annotation.</title>
        <authorList>
            <consortium name="The Broad Institute Genomics Platform"/>
            <consortium name="The Broad Institute Genome Sequencing Center for Infectious Disease"/>
            <person name="Wu L."/>
            <person name="Ma J."/>
        </authorList>
    </citation>
    <scope>NUCLEOTIDE SEQUENCE [LARGE SCALE GENOMIC DNA]</scope>
    <source>
        <strain evidence="7">JCM 11590</strain>
    </source>
</reference>
<dbReference type="NCBIfam" id="TIGR01003">
    <property type="entry name" value="PTS_HPr_family"/>
    <property type="match status" value="1"/>
</dbReference>
<gene>
    <name evidence="6" type="ORF">GCM10009083_01440</name>
</gene>
<accession>A0ABQ2CIF3</accession>